<reference evidence="1" key="1">
    <citation type="submission" date="2022-01" db="EMBL/GenBank/DDBJ databases">
        <authorList>
            <person name="Criscuolo A."/>
        </authorList>
    </citation>
    <scope>NUCLEOTIDE SEQUENCE</scope>
    <source>
        <strain evidence="1">CIP111893</strain>
    </source>
</reference>
<name>A0ABM9C4U9_9BACL</name>
<evidence type="ECO:0000313" key="1">
    <source>
        <dbReference type="EMBL" id="CAH1203345.1"/>
    </source>
</evidence>
<accession>A0ABM9C4U9</accession>
<protein>
    <submittedName>
        <fullName evidence="1">Uncharacterized protein</fullName>
    </submittedName>
</protein>
<sequence>MIQYGSDTITELVFTAFHAHIEPRNGQLIDVELEVELSVDTPLPGGLTSLTVLVVCAWNGTVAEIAPLDEGCDCEFQFTASEKAQIARYMDSPEMKEAITNLSSPRAGKLW</sequence>
<dbReference type="RefSeq" id="WP_236340731.1">
    <property type="nucleotide sequence ID" value="NZ_CAKMMF010000009.1"/>
</dbReference>
<keyword evidence="2" id="KW-1185">Reference proteome</keyword>
<dbReference type="EMBL" id="CAKMMF010000009">
    <property type="protein sequence ID" value="CAH1203345.1"/>
    <property type="molecule type" value="Genomic_DNA"/>
</dbReference>
<evidence type="ECO:0000313" key="2">
    <source>
        <dbReference type="Proteomes" id="UP000838686"/>
    </source>
</evidence>
<dbReference type="Proteomes" id="UP000838686">
    <property type="component" value="Unassembled WGS sequence"/>
</dbReference>
<comment type="caution">
    <text evidence="1">The sequence shown here is derived from an EMBL/GenBank/DDBJ whole genome shotgun (WGS) entry which is preliminary data.</text>
</comment>
<proteinExistence type="predicted"/>
<organism evidence="1 2">
    <name type="scientific">Paenibacillus plantiphilus</name>
    <dbReference type="NCBI Taxonomy" id="2905650"/>
    <lineage>
        <taxon>Bacteria</taxon>
        <taxon>Bacillati</taxon>
        <taxon>Bacillota</taxon>
        <taxon>Bacilli</taxon>
        <taxon>Bacillales</taxon>
        <taxon>Paenibacillaceae</taxon>
        <taxon>Paenibacillus</taxon>
    </lineage>
</organism>
<gene>
    <name evidence="1" type="ORF">PAECIP111893_01948</name>
</gene>